<reference evidence="2" key="2">
    <citation type="journal article" date="2008" name="Genome Biol.">
        <title>Improved genome assembly and evidence-based global gene model set for the chordate Ciona intestinalis: new insight into intron and operon populations.</title>
        <authorList>
            <person name="Satou Y."/>
            <person name="Mineta K."/>
            <person name="Ogasawara M."/>
            <person name="Sasakura Y."/>
            <person name="Shoguchi E."/>
            <person name="Ueno K."/>
            <person name="Yamada L."/>
            <person name="Matsumoto J."/>
            <person name="Wasserscheid J."/>
            <person name="Dewar K."/>
            <person name="Wiley G.B."/>
            <person name="Macmil S.L."/>
            <person name="Roe B.A."/>
            <person name="Zeller R.W."/>
            <person name="Hastings K.E."/>
            <person name="Lemaire P."/>
            <person name="Lindquist E."/>
            <person name="Endo T."/>
            <person name="Hotta K."/>
            <person name="Inaba K."/>
        </authorList>
    </citation>
    <scope>NUCLEOTIDE SEQUENCE [LARGE SCALE GENOMIC DNA]</scope>
    <source>
        <strain evidence="2">wild type</strain>
    </source>
</reference>
<dbReference type="GeneTree" id="ENSGT00660000096823"/>
<evidence type="ECO:0000313" key="3">
    <source>
        <dbReference type="Proteomes" id="UP000008144"/>
    </source>
</evidence>
<organism evidence="2 3">
    <name type="scientific">Ciona intestinalis</name>
    <name type="common">Transparent sea squirt</name>
    <name type="synonym">Ascidia intestinalis</name>
    <dbReference type="NCBI Taxonomy" id="7719"/>
    <lineage>
        <taxon>Eukaryota</taxon>
        <taxon>Metazoa</taxon>
        <taxon>Chordata</taxon>
        <taxon>Tunicata</taxon>
        <taxon>Ascidiacea</taxon>
        <taxon>Phlebobranchia</taxon>
        <taxon>Cionidae</taxon>
        <taxon>Ciona</taxon>
    </lineage>
</organism>
<dbReference type="PANTHER" id="PTHR35559">
    <property type="entry name" value="CHITIN-BINDING TYPE-4 DOMAIN-CONTAINING PROTEIN"/>
    <property type="match status" value="1"/>
</dbReference>
<keyword evidence="3" id="KW-1185">Reference proteome</keyword>
<feature type="signal peptide" evidence="1">
    <location>
        <begin position="1"/>
        <end position="18"/>
    </location>
</feature>
<dbReference type="PANTHER" id="PTHR35559:SF1">
    <property type="entry name" value="CHITIN-BINDING TYPE-4 DOMAIN-CONTAINING PROTEIN"/>
    <property type="match status" value="1"/>
</dbReference>
<dbReference type="Gene3D" id="2.70.50.70">
    <property type="match status" value="1"/>
</dbReference>
<accession>F6RQK4</accession>
<dbReference type="Proteomes" id="UP000008144">
    <property type="component" value="Chromosome 1"/>
</dbReference>
<evidence type="ECO:0008006" key="4">
    <source>
        <dbReference type="Google" id="ProtNLM"/>
    </source>
</evidence>
<reference evidence="2" key="4">
    <citation type="submission" date="2025-09" db="UniProtKB">
        <authorList>
            <consortium name="Ensembl"/>
        </authorList>
    </citation>
    <scope>IDENTIFICATION</scope>
</reference>
<feature type="chain" id="PRO_5003345957" description="Chitin-binding type-4 domain-containing protein" evidence="1">
    <location>
        <begin position="19"/>
        <end position="248"/>
    </location>
</feature>
<reference evidence="2" key="3">
    <citation type="submission" date="2025-08" db="UniProtKB">
        <authorList>
            <consortium name="Ensembl"/>
        </authorList>
    </citation>
    <scope>IDENTIFICATION</scope>
</reference>
<protein>
    <recommendedName>
        <fullName evidence="4">Chitin-binding type-4 domain-containing protein</fullName>
    </recommendedName>
</protein>
<evidence type="ECO:0000256" key="1">
    <source>
        <dbReference type="SAM" id="SignalP"/>
    </source>
</evidence>
<dbReference type="OMA" id="WIECTDY"/>
<proteinExistence type="predicted"/>
<reference evidence="3" key="1">
    <citation type="journal article" date="2002" name="Science">
        <title>The draft genome of Ciona intestinalis: insights into chordate and vertebrate origins.</title>
        <authorList>
            <person name="Dehal P."/>
            <person name="Satou Y."/>
            <person name="Campbell R.K."/>
            <person name="Chapman J."/>
            <person name="Degnan B."/>
            <person name="De Tomaso A."/>
            <person name="Davidson B."/>
            <person name="Di Gregorio A."/>
            <person name="Gelpke M."/>
            <person name="Goodstein D.M."/>
            <person name="Harafuji N."/>
            <person name="Hastings K.E."/>
            <person name="Ho I."/>
            <person name="Hotta K."/>
            <person name="Huang W."/>
            <person name="Kawashima T."/>
            <person name="Lemaire P."/>
            <person name="Martinez D."/>
            <person name="Meinertzhagen I.A."/>
            <person name="Necula S."/>
            <person name="Nonaka M."/>
            <person name="Putnam N."/>
            <person name="Rash S."/>
            <person name="Saiga H."/>
            <person name="Satake M."/>
            <person name="Terry A."/>
            <person name="Yamada L."/>
            <person name="Wang H.G."/>
            <person name="Awazu S."/>
            <person name="Azumi K."/>
            <person name="Boore J."/>
            <person name="Branno M."/>
            <person name="Chin-Bow S."/>
            <person name="DeSantis R."/>
            <person name="Doyle S."/>
            <person name="Francino P."/>
            <person name="Keys D.N."/>
            <person name="Haga S."/>
            <person name="Hayashi H."/>
            <person name="Hino K."/>
            <person name="Imai K.S."/>
            <person name="Inaba K."/>
            <person name="Kano S."/>
            <person name="Kobayashi K."/>
            <person name="Kobayashi M."/>
            <person name="Lee B.I."/>
            <person name="Makabe K.W."/>
            <person name="Manohar C."/>
            <person name="Matassi G."/>
            <person name="Medina M."/>
            <person name="Mochizuki Y."/>
            <person name="Mount S."/>
            <person name="Morishita T."/>
            <person name="Miura S."/>
            <person name="Nakayama A."/>
            <person name="Nishizaka S."/>
            <person name="Nomoto H."/>
            <person name="Ohta F."/>
            <person name="Oishi K."/>
            <person name="Rigoutsos I."/>
            <person name="Sano M."/>
            <person name="Sasaki A."/>
            <person name="Sasakura Y."/>
            <person name="Shoguchi E."/>
            <person name="Shin-i T."/>
            <person name="Spagnuolo A."/>
            <person name="Stainier D."/>
            <person name="Suzuki M.M."/>
            <person name="Tassy O."/>
            <person name="Takatori N."/>
            <person name="Tokuoka M."/>
            <person name="Yagi K."/>
            <person name="Yoshizaki F."/>
            <person name="Wada S."/>
            <person name="Zhang C."/>
            <person name="Hyatt P.D."/>
            <person name="Larimer F."/>
            <person name="Detter C."/>
            <person name="Doggett N."/>
            <person name="Glavina T."/>
            <person name="Hawkins T."/>
            <person name="Richardson P."/>
            <person name="Lucas S."/>
            <person name="Kohara Y."/>
            <person name="Levine M."/>
            <person name="Satoh N."/>
            <person name="Rokhsar D.S."/>
        </authorList>
    </citation>
    <scope>NUCLEOTIDE SEQUENCE [LARGE SCALE GENOMIC DNA]</scope>
</reference>
<dbReference type="EMBL" id="EAAA01000106">
    <property type="status" value="NOT_ANNOTATED_CDS"/>
    <property type="molecule type" value="Genomic_DNA"/>
</dbReference>
<keyword evidence="1" id="KW-0732">Signal</keyword>
<dbReference type="InParanoid" id="F6RQK4"/>
<evidence type="ECO:0000313" key="2">
    <source>
        <dbReference type="Ensembl" id="ENSCINP00000025115.2"/>
    </source>
</evidence>
<dbReference type="HOGENOM" id="CLU_041623_1_0_1"/>
<dbReference type="AlphaFoldDB" id="F6RQK4"/>
<sequence length="248" mass="27421">MLPICIVFLASFISHATSHSWLACTDYTEKNGGTWNPNFCRGFPRNAEIKAPRDGTFGLDTGYDYSPNEAQACGQSKGAGAYTQRHPMAIYYPGQQVVLVHPMKNHGADIACGTIWMPDSGSWLYRGEINNNGPDPTLSRFREKLVFDLGRSPSGLDFGGDASLSSVYPKPGYGNAPRFCDNTDKAMATYSFNVPRNLRPGVYTFLWIWAFNGMGNIYSSCFEVNVARNKAHRNSLLRANGITDYSEP</sequence>
<dbReference type="Ensembl" id="ENSCINT00000025361.2">
    <property type="protein sequence ID" value="ENSCINP00000025115.2"/>
    <property type="gene ID" value="ENSCING00000013744.2"/>
</dbReference>
<name>F6RQK4_CIOIN</name>